<dbReference type="GO" id="GO:0005634">
    <property type="term" value="C:nucleus"/>
    <property type="evidence" value="ECO:0007669"/>
    <property type="project" value="InterPro"/>
</dbReference>
<dbReference type="Gene3D" id="3.30.1330.30">
    <property type="match status" value="1"/>
</dbReference>
<dbReference type="GO" id="GO:0051726">
    <property type="term" value="P:regulation of cell cycle"/>
    <property type="evidence" value="ECO:0007669"/>
    <property type="project" value="InterPro"/>
</dbReference>
<dbReference type="Pfam" id="PF01248">
    <property type="entry name" value="Ribosomal_L7Ae"/>
    <property type="match status" value="1"/>
</dbReference>
<name>A0A1S3J6P8_LINAN</name>
<dbReference type="InterPro" id="IPR024824">
    <property type="entry name" value="GADD45"/>
</dbReference>
<evidence type="ECO:0000256" key="1">
    <source>
        <dbReference type="ARBA" id="ARBA00007361"/>
    </source>
</evidence>
<evidence type="ECO:0000259" key="2">
    <source>
        <dbReference type="Pfam" id="PF01248"/>
    </source>
</evidence>
<dbReference type="GeneID" id="106170656"/>
<organism evidence="3 4">
    <name type="scientific">Lingula anatina</name>
    <name type="common">Brachiopod</name>
    <name type="synonym">Lingula unguis</name>
    <dbReference type="NCBI Taxonomy" id="7574"/>
    <lineage>
        <taxon>Eukaryota</taxon>
        <taxon>Metazoa</taxon>
        <taxon>Spiralia</taxon>
        <taxon>Lophotrochozoa</taxon>
        <taxon>Brachiopoda</taxon>
        <taxon>Linguliformea</taxon>
        <taxon>Lingulata</taxon>
        <taxon>Lingulida</taxon>
        <taxon>Linguloidea</taxon>
        <taxon>Lingulidae</taxon>
        <taxon>Lingula</taxon>
    </lineage>
</organism>
<reference evidence="4" key="1">
    <citation type="submission" date="2025-08" db="UniProtKB">
        <authorList>
            <consortium name="RefSeq"/>
        </authorList>
    </citation>
    <scope>IDENTIFICATION</scope>
    <source>
        <tissue evidence="4">Gonads</tissue>
    </source>
</reference>
<dbReference type="OrthoDB" id="5976967at2759"/>
<dbReference type="Proteomes" id="UP000085678">
    <property type="component" value="Unplaced"/>
</dbReference>
<dbReference type="InterPro" id="IPR029064">
    <property type="entry name" value="Ribosomal_eL30-like_sf"/>
</dbReference>
<dbReference type="PANTHER" id="PTHR10411">
    <property type="entry name" value="GROWTH ARREST AND DNA DAMAGE-INDUCIBLE PROTEIN GADD45"/>
    <property type="match status" value="1"/>
</dbReference>
<dbReference type="OMA" id="AMECAPI"/>
<dbReference type="PANTHER" id="PTHR10411:SF8">
    <property type="entry name" value="FI09246P"/>
    <property type="match status" value="1"/>
</dbReference>
<comment type="similarity">
    <text evidence="1">Belongs to the GADD45 family.</text>
</comment>
<feature type="domain" description="Ribosomal protein eL8/eL30/eS12/Gadd45" evidence="2">
    <location>
        <begin position="47"/>
        <end position="117"/>
    </location>
</feature>
<dbReference type="InParanoid" id="A0A1S3J6P8"/>
<evidence type="ECO:0000313" key="3">
    <source>
        <dbReference type="Proteomes" id="UP000085678"/>
    </source>
</evidence>
<dbReference type="SUPFAM" id="SSF55315">
    <property type="entry name" value="L30e-like"/>
    <property type="match status" value="1"/>
</dbReference>
<dbReference type="GO" id="GO:0005737">
    <property type="term" value="C:cytoplasm"/>
    <property type="evidence" value="ECO:0007669"/>
    <property type="project" value="TreeGrafter"/>
</dbReference>
<proteinExistence type="inferred from homology"/>
<dbReference type="FunCoup" id="A0A1S3J6P8">
    <property type="interactions" value="398"/>
</dbReference>
<gene>
    <name evidence="4" type="primary">LOC106170656</name>
</gene>
<dbReference type="InterPro" id="IPR004038">
    <property type="entry name" value="Ribosomal_eL8/eL30/eS12/Gad45"/>
</dbReference>
<evidence type="ECO:0000313" key="4">
    <source>
        <dbReference type="RefSeq" id="XP_013406087.1"/>
    </source>
</evidence>
<sequence>MGYPESLRSVSYIQMENNNEETVDATVKSVVPPRHSSDICRSLCASVVKAREEGRLTCGVYQAARVLETNTDHVMLCILAADTLDDLELSIHFTLLEAYCWENDIRVIKVDSATKLWRLLFDDNLPANANNYVAGCSDDLRALDCVLIEFPKENKSDADARVLDFCKANENVDQPRPIIELPV</sequence>
<dbReference type="AlphaFoldDB" id="A0A1S3J6P8"/>
<accession>A0A1S3J6P8</accession>
<protein>
    <submittedName>
        <fullName evidence="4">Growth arrest and DNA damage-inducible protein GADD45 alpha-like</fullName>
    </submittedName>
</protein>
<dbReference type="RefSeq" id="XP_013406087.1">
    <property type="nucleotide sequence ID" value="XM_013550633.1"/>
</dbReference>
<dbReference type="KEGG" id="lak:106170656"/>
<keyword evidence="3" id="KW-1185">Reference proteome</keyword>